<evidence type="ECO:0000256" key="3">
    <source>
        <dbReference type="ARBA" id="ARBA00022801"/>
    </source>
</evidence>
<sequence>MIKPHFSTQFVGYRTDFPALFAALDAWQKDAETRRRRLSLAETPLSIGVIGQVKAGKSSFLNQLLFKGEPLLPEAATPQTANLTRIRFGATPAFTARFYAPEDWREIEQLAATPDAGDGAAAARGLVQDARAHGLDVAALLAQGSVTRTAATLEELLAILPDYVAAKGRYTALVADSEITLPLPQLEGIEIVDTPGLNDPVLSRTEKTRDYLAQCDVVFLLSRASQNFDASDQALVAKQLPAKGVKRLIFVASQFDSVFLDEGYNHASFAECENRQRARLRQHIADNLERLAARREQQGYPEVATLLRGIEPVFASSYAYVFATQPEARWSAEQRHTWQLFEDLAQDAWGGVRPSADDWRRIAGFDELHAAFAQARADKEAILAAQRENLEAELAKTLREHLENLHAQAEERLNFLKNNELGDLEQHAARTQKRLDAIAEALQRYVHAQTDQARKKSRNLLREAEEAAQRAQRLDERTEVTKHRRAVEVSDAVWYKPWTWFSSHTEHYTETETTSYLLVADAVENLNQYFGQMRRNLLALFDDLIAPAAISAGLRRELLQAIDTQRSDFDPRALRALIETAIAQLDLPKMDVPAPNAHALFEGFSSKITSYSEMARLRAQLEEAVAQSRDALVQQVESAVAATCAQLDTLARELQATLSRNLQEELDHLRAQMQNKAHEIERMQTLIVTSQ</sequence>
<dbReference type="SUPFAM" id="SSF52540">
    <property type="entry name" value="P-loop containing nucleoside triphosphate hydrolases"/>
    <property type="match status" value="1"/>
</dbReference>
<feature type="domain" description="Dynamin N-terminal" evidence="7">
    <location>
        <begin position="47"/>
        <end position="252"/>
    </location>
</feature>
<keyword evidence="2" id="KW-0547">Nucleotide-binding</keyword>
<feature type="coiled-coil region" evidence="6">
    <location>
        <begin position="450"/>
        <end position="481"/>
    </location>
</feature>
<organism evidence="8 9">
    <name type="scientific">Allochromatium tepidum</name>
    <dbReference type="NCBI Taxonomy" id="553982"/>
    <lineage>
        <taxon>Bacteria</taxon>
        <taxon>Pseudomonadati</taxon>
        <taxon>Pseudomonadota</taxon>
        <taxon>Gammaproteobacteria</taxon>
        <taxon>Chromatiales</taxon>
        <taxon>Chromatiaceae</taxon>
        <taxon>Allochromatium</taxon>
    </lineage>
</organism>
<evidence type="ECO:0000256" key="6">
    <source>
        <dbReference type="SAM" id="Coils"/>
    </source>
</evidence>
<gene>
    <name evidence="8" type="ORF">Atep_29780</name>
</gene>
<evidence type="ECO:0000256" key="4">
    <source>
        <dbReference type="ARBA" id="ARBA00023134"/>
    </source>
</evidence>
<keyword evidence="4" id="KW-0342">GTP-binding</keyword>
<dbReference type="PANTHER" id="PTHR10465">
    <property type="entry name" value="TRANSMEMBRANE GTPASE FZO1"/>
    <property type="match status" value="1"/>
</dbReference>
<protein>
    <recommendedName>
        <fullName evidence="7">Dynamin N-terminal domain-containing protein</fullName>
    </recommendedName>
</protein>
<keyword evidence="5" id="KW-0472">Membrane</keyword>
<evidence type="ECO:0000256" key="1">
    <source>
        <dbReference type="ARBA" id="ARBA00004370"/>
    </source>
</evidence>
<dbReference type="Pfam" id="PF00350">
    <property type="entry name" value="Dynamin_N"/>
    <property type="match status" value="1"/>
</dbReference>
<accession>A0ABN6GEA9</accession>
<reference evidence="8 9" key="1">
    <citation type="submission" date="2021-04" db="EMBL/GenBank/DDBJ databases">
        <title>Complete genome sequencing of Allochromatium tepidum strain NZ.</title>
        <authorList>
            <person name="Tsukatani Y."/>
            <person name="Mori H."/>
        </authorList>
    </citation>
    <scope>NUCLEOTIDE SEQUENCE [LARGE SCALE GENOMIC DNA]</scope>
    <source>
        <strain evidence="8 9">NZ</strain>
    </source>
</reference>
<proteinExistence type="predicted"/>
<dbReference type="Gene3D" id="3.40.50.300">
    <property type="entry name" value="P-loop containing nucleotide triphosphate hydrolases"/>
    <property type="match status" value="1"/>
</dbReference>
<dbReference type="Proteomes" id="UP000680679">
    <property type="component" value="Chromosome"/>
</dbReference>
<feature type="coiled-coil region" evidence="6">
    <location>
        <begin position="659"/>
        <end position="686"/>
    </location>
</feature>
<dbReference type="InterPro" id="IPR027417">
    <property type="entry name" value="P-loop_NTPase"/>
</dbReference>
<dbReference type="EMBL" id="AP024563">
    <property type="protein sequence ID" value="BCU08301.1"/>
    <property type="molecule type" value="Genomic_DNA"/>
</dbReference>
<keyword evidence="3" id="KW-0378">Hydrolase</keyword>
<feature type="coiled-coil region" evidence="6">
    <location>
        <begin position="380"/>
        <end position="419"/>
    </location>
</feature>
<keyword evidence="9" id="KW-1185">Reference proteome</keyword>
<dbReference type="PANTHER" id="PTHR10465:SF0">
    <property type="entry name" value="SARCALUMENIN"/>
    <property type="match status" value="1"/>
</dbReference>
<evidence type="ECO:0000313" key="9">
    <source>
        <dbReference type="Proteomes" id="UP000680679"/>
    </source>
</evidence>
<evidence type="ECO:0000313" key="8">
    <source>
        <dbReference type="EMBL" id="BCU08301.1"/>
    </source>
</evidence>
<evidence type="ECO:0000256" key="2">
    <source>
        <dbReference type="ARBA" id="ARBA00022741"/>
    </source>
</evidence>
<dbReference type="InterPro" id="IPR027094">
    <property type="entry name" value="Mitofusin_fam"/>
</dbReference>
<comment type="subcellular location">
    <subcellularLocation>
        <location evidence="1">Membrane</location>
    </subcellularLocation>
</comment>
<name>A0ABN6GEA9_9GAMM</name>
<keyword evidence="6" id="KW-0175">Coiled coil</keyword>
<dbReference type="InterPro" id="IPR045063">
    <property type="entry name" value="Dynamin_N"/>
</dbReference>
<dbReference type="RefSeq" id="WP_213379350.1">
    <property type="nucleotide sequence ID" value="NZ_AP024563.1"/>
</dbReference>
<evidence type="ECO:0000259" key="7">
    <source>
        <dbReference type="Pfam" id="PF00350"/>
    </source>
</evidence>
<evidence type="ECO:0000256" key="5">
    <source>
        <dbReference type="ARBA" id="ARBA00023136"/>
    </source>
</evidence>